<sequence>MEFNLVTASCYSVALLSACIPFDVMSRNLTIFPTNKAAGKQESACVFPSAFRVSPPRFVSNSVQEPSRRRSCLATACRAAGLRRRTVSARRRQLPGARRTQCNPAGPGCRARLRMAGPMLSWTATAVAVAAAAASETVKGGAHIPSVPRRTRCRRRVMVSNKNPPCPVPKPTLLPPRPPPPRRGRLFSVHLVGRLAWPSCDGERNPARARGGLLAVPGLRSGAAAGSEPQAGRQILLIRGRARNARTDVRRVYDYSLNYFHISYV</sequence>
<proteinExistence type="predicted"/>
<feature type="compositionally biased region" description="Pro residues" evidence="1">
    <location>
        <begin position="164"/>
        <end position="179"/>
    </location>
</feature>
<reference evidence="2" key="1">
    <citation type="submission" date="2020-05" db="EMBL/GenBank/DDBJ databases">
        <title>WGS assembly of Panicum virgatum.</title>
        <authorList>
            <person name="Lovell J.T."/>
            <person name="Jenkins J."/>
            <person name="Shu S."/>
            <person name="Juenger T.E."/>
            <person name="Schmutz J."/>
        </authorList>
    </citation>
    <scope>NUCLEOTIDE SEQUENCE</scope>
    <source>
        <strain evidence="2">AP13</strain>
    </source>
</reference>
<name>A0A8T0V2H4_PANVG</name>
<dbReference type="Proteomes" id="UP000823388">
    <property type="component" value="Chromosome 3K"/>
</dbReference>
<gene>
    <name evidence="2" type="ORF">PVAP13_3KG227426</name>
</gene>
<protein>
    <submittedName>
        <fullName evidence="2">Uncharacterized protein</fullName>
    </submittedName>
</protein>
<keyword evidence="3" id="KW-1185">Reference proteome</keyword>
<dbReference type="AlphaFoldDB" id="A0A8T0V2H4"/>
<evidence type="ECO:0000256" key="1">
    <source>
        <dbReference type="SAM" id="MobiDB-lite"/>
    </source>
</evidence>
<evidence type="ECO:0000313" key="3">
    <source>
        <dbReference type="Proteomes" id="UP000823388"/>
    </source>
</evidence>
<comment type="caution">
    <text evidence="2">The sequence shown here is derived from an EMBL/GenBank/DDBJ whole genome shotgun (WGS) entry which is preliminary data.</text>
</comment>
<evidence type="ECO:0000313" key="2">
    <source>
        <dbReference type="EMBL" id="KAG2627133.1"/>
    </source>
</evidence>
<accession>A0A8T0V2H4</accession>
<dbReference type="EMBL" id="CM029041">
    <property type="protein sequence ID" value="KAG2627133.1"/>
    <property type="molecule type" value="Genomic_DNA"/>
</dbReference>
<organism evidence="2 3">
    <name type="scientific">Panicum virgatum</name>
    <name type="common">Blackwell switchgrass</name>
    <dbReference type="NCBI Taxonomy" id="38727"/>
    <lineage>
        <taxon>Eukaryota</taxon>
        <taxon>Viridiplantae</taxon>
        <taxon>Streptophyta</taxon>
        <taxon>Embryophyta</taxon>
        <taxon>Tracheophyta</taxon>
        <taxon>Spermatophyta</taxon>
        <taxon>Magnoliopsida</taxon>
        <taxon>Liliopsida</taxon>
        <taxon>Poales</taxon>
        <taxon>Poaceae</taxon>
        <taxon>PACMAD clade</taxon>
        <taxon>Panicoideae</taxon>
        <taxon>Panicodae</taxon>
        <taxon>Paniceae</taxon>
        <taxon>Panicinae</taxon>
        <taxon>Panicum</taxon>
        <taxon>Panicum sect. Hiantes</taxon>
    </lineage>
</organism>
<feature type="region of interest" description="Disordered" evidence="1">
    <location>
        <begin position="159"/>
        <end position="181"/>
    </location>
</feature>